<protein>
    <recommendedName>
        <fullName evidence="12">DNA replication licensing factor MCM5</fullName>
        <ecNumber evidence="12">3.6.4.12</ecNumber>
    </recommendedName>
</protein>
<dbReference type="InterPro" id="IPR054125">
    <property type="entry name" value="MCM5_C"/>
</dbReference>
<dbReference type="EMBL" id="NBIV01000135">
    <property type="protein sequence ID" value="PXF43143.1"/>
    <property type="molecule type" value="Genomic_DNA"/>
</dbReference>
<comment type="subcellular location">
    <subcellularLocation>
        <location evidence="1 12">Nucleus</location>
    </subcellularLocation>
</comment>
<dbReference type="InterPro" id="IPR027417">
    <property type="entry name" value="P-loop_NTPase"/>
</dbReference>
<dbReference type="GO" id="GO:0006270">
    <property type="term" value="P:DNA replication initiation"/>
    <property type="evidence" value="ECO:0007669"/>
    <property type="project" value="UniProtKB-UniRule"/>
</dbReference>
<keyword evidence="4 11" id="KW-0547">Nucleotide-binding</keyword>
<keyword evidence="9 12" id="KW-0539">Nucleus</keyword>
<dbReference type="EC" id="3.6.4.12" evidence="12"/>
<dbReference type="GO" id="GO:0005634">
    <property type="term" value="C:nucleus"/>
    <property type="evidence" value="ECO:0007669"/>
    <property type="project" value="UniProtKB-SubCell"/>
</dbReference>
<comment type="caution">
    <text evidence="15">The sequence shown here is derived from an EMBL/GenBank/DDBJ whole genome shotgun (WGS) entry which is preliminary data.</text>
</comment>
<evidence type="ECO:0000256" key="11">
    <source>
        <dbReference type="RuleBase" id="RU004070"/>
    </source>
</evidence>
<dbReference type="Gene3D" id="2.20.28.10">
    <property type="match status" value="1"/>
</dbReference>
<dbReference type="PANTHER" id="PTHR11630:SF42">
    <property type="entry name" value="DNA REPLICATION LICENSING FACTOR MCM5"/>
    <property type="match status" value="1"/>
</dbReference>
<dbReference type="SMART" id="SM00350">
    <property type="entry name" value="MCM"/>
    <property type="match status" value="1"/>
</dbReference>
<gene>
    <name evidence="15" type="ORF">BWQ96_07087</name>
</gene>
<keyword evidence="16" id="KW-1185">Reference proteome</keyword>
<dbReference type="Pfam" id="PF14551">
    <property type="entry name" value="MCM_N"/>
    <property type="match status" value="1"/>
</dbReference>
<dbReference type="InterPro" id="IPR012340">
    <property type="entry name" value="NA-bd_OB-fold"/>
</dbReference>
<comment type="catalytic activity">
    <reaction evidence="12">
        <text>ATP + H2O = ADP + phosphate + H(+)</text>
        <dbReference type="Rhea" id="RHEA:13065"/>
        <dbReference type="ChEBI" id="CHEBI:15377"/>
        <dbReference type="ChEBI" id="CHEBI:15378"/>
        <dbReference type="ChEBI" id="CHEBI:30616"/>
        <dbReference type="ChEBI" id="CHEBI:43474"/>
        <dbReference type="ChEBI" id="CHEBI:456216"/>
        <dbReference type="EC" id="3.6.4.12"/>
    </reaction>
</comment>
<comment type="subunit">
    <text evidence="12">Component of the MCM2-7 complex.</text>
</comment>
<dbReference type="AlphaFoldDB" id="A0A2V3IM51"/>
<dbReference type="Pfam" id="PF21933">
    <property type="entry name" value="MCM5_C"/>
    <property type="match status" value="1"/>
</dbReference>
<dbReference type="GO" id="GO:0016887">
    <property type="term" value="F:ATP hydrolysis activity"/>
    <property type="evidence" value="ECO:0007669"/>
    <property type="project" value="RHEA"/>
</dbReference>
<dbReference type="GO" id="GO:0003688">
    <property type="term" value="F:DNA replication origin binding"/>
    <property type="evidence" value="ECO:0007669"/>
    <property type="project" value="UniProtKB-UniRule"/>
</dbReference>
<dbReference type="Pfam" id="PF00493">
    <property type="entry name" value="MCM"/>
    <property type="match status" value="1"/>
</dbReference>
<dbReference type="PROSITE" id="PS50051">
    <property type="entry name" value="MCM_2"/>
    <property type="match status" value="1"/>
</dbReference>
<evidence type="ECO:0000259" key="14">
    <source>
        <dbReference type="PROSITE" id="PS50051"/>
    </source>
</evidence>
<proteinExistence type="inferred from homology"/>
<comment type="function">
    <text evidence="12">Acts as component of the MCM2-7 complex (MCM complex) which is the replicative helicase essential for 'once per cell cycle' DNA replication initiation and elongation in eukaryotic cells. The active ATPase sites in the MCM2-7 ring are formed through the interaction surfaces of two neighboring subunits such that a critical structure of a conserved arginine finger motif is provided in trans relative to the ATP-binding site of the Walker A box of the adjacent subunit. The six ATPase active sites, however, are likely to contribute differentially to the complex helicase activity.</text>
</comment>
<evidence type="ECO:0000256" key="9">
    <source>
        <dbReference type="ARBA" id="ARBA00023242"/>
    </source>
</evidence>
<dbReference type="Pfam" id="PF17207">
    <property type="entry name" value="MCM_OB"/>
    <property type="match status" value="1"/>
</dbReference>
<reference evidence="15 16" key="1">
    <citation type="journal article" date="2018" name="Mol. Biol. Evol.">
        <title>Analysis of the draft genome of the red seaweed Gracilariopsis chorda provides insights into genome size evolution in Rhodophyta.</title>
        <authorList>
            <person name="Lee J."/>
            <person name="Yang E.C."/>
            <person name="Graf L."/>
            <person name="Yang J.H."/>
            <person name="Qiu H."/>
            <person name="Zel Zion U."/>
            <person name="Chan C.X."/>
            <person name="Stephens T.G."/>
            <person name="Weber A.P.M."/>
            <person name="Boo G.H."/>
            <person name="Boo S.M."/>
            <person name="Kim K.M."/>
            <person name="Shin Y."/>
            <person name="Jung M."/>
            <person name="Lee S.J."/>
            <person name="Yim H.S."/>
            <person name="Lee J.H."/>
            <person name="Bhattacharya D."/>
            <person name="Yoon H.S."/>
        </authorList>
    </citation>
    <scope>NUCLEOTIDE SEQUENCE [LARGE SCALE GENOMIC DNA]</scope>
    <source>
        <strain evidence="15 16">SKKU-2015</strain>
        <tissue evidence="15">Whole body</tissue>
    </source>
</reference>
<feature type="region of interest" description="Disordered" evidence="13">
    <location>
        <begin position="129"/>
        <end position="155"/>
    </location>
</feature>
<evidence type="ECO:0000256" key="10">
    <source>
        <dbReference type="ARBA" id="ARBA00023306"/>
    </source>
</evidence>
<dbReference type="InterPro" id="IPR008048">
    <property type="entry name" value="MCM5"/>
</dbReference>
<dbReference type="SUPFAM" id="SSF52540">
    <property type="entry name" value="P-loop containing nucleoside triphosphate hydrolases"/>
    <property type="match status" value="1"/>
</dbReference>
<keyword evidence="3 12" id="KW-0235">DNA replication</keyword>
<keyword evidence="6 12" id="KW-0347">Helicase</keyword>
<evidence type="ECO:0000313" key="16">
    <source>
        <dbReference type="Proteomes" id="UP000247409"/>
    </source>
</evidence>
<dbReference type="Pfam" id="PF17855">
    <property type="entry name" value="MCM_lid"/>
    <property type="match status" value="1"/>
</dbReference>
<dbReference type="PRINTS" id="PR01661">
    <property type="entry name" value="MCMPROTEIN5"/>
</dbReference>
<dbReference type="InterPro" id="IPR041562">
    <property type="entry name" value="MCM_lid"/>
</dbReference>
<evidence type="ECO:0000256" key="8">
    <source>
        <dbReference type="ARBA" id="ARBA00023125"/>
    </source>
</evidence>
<evidence type="ECO:0000256" key="1">
    <source>
        <dbReference type="ARBA" id="ARBA00004123"/>
    </source>
</evidence>
<evidence type="ECO:0000256" key="6">
    <source>
        <dbReference type="ARBA" id="ARBA00022806"/>
    </source>
</evidence>
<evidence type="ECO:0000256" key="13">
    <source>
        <dbReference type="SAM" id="MobiDB-lite"/>
    </source>
</evidence>
<evidence type="ECO:0000256" key="2">
    <source>
        <dbReference type="ARBA" id="ARBA00008010"/>
    </source>
</evidence>
<keyword evidence="8 11" id="KW-0238">DNA-binding</keyword>
<dbReference type="PANTHER" id="PTHR11630">
    <property type="entry name" value="DNA REPLICATION LICENSING FACTOR MCM FAMILY MEMBER"/>
    <property type="match status" value="1"/>
</dbReference>
<evidence type="ECO:0000256" key="7">
    <source>
        <dbReference type="ARBA" id="ARBA00022840"/>
    </source>
</evidence>
<dbReference type="InterPro" id="IPR033762">
    <property type="entry name" value="MCM_OB"/>
</dbReference>
<dbReference type="Gene3D" id="3.30.1640.10">
    <property type="entry name" value="mini-chromosome maintenance (MCM) complex, chain A, domain 1"/>
    <property type="match status" value="1"/>
</dbReference>
<dbReference type="SUPFAM" id="SSF50249">
    <property type="entry name" value="Nucleic acid-binding proteins"/>
    <property type="match status" value="1"/>
</dbReference>
<feature type="domain" description="MCM C-terminal AAA(+) ATPase" evidence="14">
    <location>
        <begin position="373"/>
        <end position="580"/>
    </location>
</feature>
<dbReference type="InterPro" id="IPR031327">
    <property type="entry name" value="MCM"/>
</dbReference>
<evidence type="ECO:0000313" key="15">
    <source>
        <dbReference type="EMBL" id="PXF43143.1"/>
    </source>
</evidence>
<dbReference type="OrthoDB" id="10036721at2759"/>
<dbReference type="Gene3D" id="3.40.50.300">
    <property type="entry name" value="P-loop containing nucleotide triphosphate hydrolases"/>
    <property type="match status" value="1"/>
</dbReference>
<evidence type="ECO:0000256" key="5">
    <source>
        <dbReference type="ARBA" id="ARBA00022801"/>
    </source>
</evidence>
<evidence type="ECO:0000256" key="4">
    <source>
        <dbReference type="ARBA" id="ARBA00022741"/>
    </source>
</evidence>
<evidence type="ECO:0000256" key="3">
    <source>
        <dbReference type="ARBA" id="ARBA00022705"/>
    </source>
</evidence>
<dbReference type="STRING" id="448386.A0A2V3IM51"/>
<dbReference type="GO" id="GO:0003697">
    <property type="term" value="F:single-stranded DNA binding"/>
    <property type="evidence" value="ECO:0007669"/>
    <property type="project" value="TreeGrafter"/>
</dbReference>
<dbReference type="Proteomes" id="UP000247409">
    <property type="component" value="Unassembled WGS sequence"/>
</dbReference>
<dbReference type="GO" id="GO:0017116">
    <property type="term" value="F:single-stranded DNA helicase activity"/>
    <property type="evidence" value="ECO:0007669"/>
    <property type="project" value="TreeGrafter"/>
</dbReference>
<keyword evidence="10 12" id="KW-0131">Cell cycle</keyword>
<dbReference type="PRINTS" id="PR01657">
    <property type="entry name" value="MCMFAMILY"/>
</dbReference>
<accession>A0A2V3IM51</accession>
<dbReference type="Gene3D" id="2.40.50.140">
    <property type="entry name" value="Nucleic acid-binding proteins"/>
    <property type="match status" value="1"/>
</dbReference>
<dbReference type="PROSITE" id="PS00847">
    <property type="entry name" value="MCM_1"/>
    <property type="match status" value="1"/>
</dbReference>
<dbReference type="GO" id="GO:0043138">
    <property type="term" value="F:3'-5' DNA helicase activity"/>
    <property type="evidence" value="ECO:0007669"/>
    <property type="project" value="TreeGrafter"/>
</dbReference>
<sequence length="822" mass="89696">MEGFDEGSVYYSYQNQERDGAQSSATHNQQEHTLLHSAEIRRRFKAFILGFANERFRYVYRDRLRAAVNAGNLSLTVELADLTHFDPPLAATLRETPEHTIIDAERAATEAAATLANTDVEALVAMVDPSHPTSANRPARDDDPNAPSASDIGRRGVQVLLHSNETTRQVRALSSTDVSKLVAISGIIIAASKVRCKSTAVVLRCRNCNEKITVPVNPGLGGFAVPRACRRQSAPDETPCPLDAYVVLADESKFMDSQTLKLQELPESVPTGEMPRSITLSCDRYLTDAVSPGVRIDIIGVYTISNAAAPGIGRGNKRMTSGNSISVNARAPYVRVLGLRVQEGAGYSGSRTAVSFGFEEEEAMLNIARTPNLEDIIARSIAPEIFGHEDIKKAIAAQLFGGALDKTLPDGMRLRGDINALLLGDPSTAKSQMLKFAERVAPISVYTSGKGSSAAGLTASVIKDKAHGEFHLEGGAMVLADGGIVCIDEFDKMRLQDRVAIHEAMEQQTISIAKAGITAVLNARAAVLAAANPVFGRYDDTRTSAENIEFQSTILSRFDLIFIVRDIRDDVRDKKIAEHVLSLHQKGSENTGGNQQAGIAAGSEAIRRERVQDGDGATVEGDGSASAVYRVSGSGSQARLDINSLKRYIAYARSRASPRLSVEGAELLGTNYVSIREQMRQKQIGDEENGREVVPITVRQLEAIVRISESLAKMTLQSVVTERHVTEAIRLFKVATLDSANGGSVQLNEGAMRSELRQEVQRVESALKRRLAIGSMASERRLVDHFMDERYSEQAIRTALMVMVRRGDLQYRRQRKYVYRVQ</sequence>
<keyword evidence="7 11" id="KW-0067">ATP-binding</keyword>
<dbReference type="GO" id="GO:0005524">
    <property type="term" value="F:ATP binding"/>
    <property type="evidence" value="ECO:0007669"/>
    <property type="project" value="UniProtKB-UniRule"/>
</dbReference>
<dbReference type="GO" id="GO:0042555">
    <property type="term" value="C:MCM complex"/>
    <property type="evidence" value="ECO:0007669"/>
    <property type="project" value="UniProtKB-UniRule"/>
</dbReference>
<dbReference type="InterPro" id="IPR001208">
    <property type="entry name" value="MCM_dom"/>
</dbReference>
<dbReference type="InterPro" id="IPR018525">
    <property type="entry name" value="MCM_CS"/>
</dbReference>
<dbReference type="InterPro" id="IPR027925">
    <property type="entry name" value="MCM_N"/>
</dbReference>
<dbReference type="GO" id="GO:0000727">
    <property type="term" value="P:double-strand break repair via break-induced replication"/>
    <property type="evidence" value="ECO:0007669"/>
    <property type="project" value="TreeGrafter"/>
</dbReference>
<organism evidence="15 16">
    <name type="scientific">Gracilariopsis chorda</name>
    <dbReference type="NCBI Taxonomy" id="448386"/>
    <lineage>
        <taxon>Eukaryota</taxon>
        <taxon>Rhodophyta</taxon>
        <taxon>Florideophyceae</taxon>
        <taxon>Rhodymeniophycidae</taxon>
        <taxon>Gracilariales</taxon>
        <taxon>Gracilariaceae</taxon>
        <taxon>Gracilariopsis</taxon>
    </lineage>
</organism>
<name>A0A2V3IM51_9FLOR</name>
<evidence type="ECO:0000256" key="12">
    <source>
        <dbReference type="RuleBase" id="RU368063"/>
    </source>
</evidence>
<keyword evidence="5 12" id="KW-0378">Hydrolase</keyword>
<comment type="similarity">
    <text evidence="2 11">Belongs to the MCM family.</text>
</comment>